<name>A0A921NTU4_9RHOB</name>
<dbReference type="PRINTS" id="PR00954">
    <property type="entry name" value="FLGMOTORFLIG"/>
</dbReference>
<dbReference type="Pfam" id="PF14842">
    <property type="entry name" value="FliG_N"/>
    <property type="match status" value="1"/>
</dbReference>
<evidence type="ECO:0000256" key="10">
    <source>
        <dbReference type="ARBA" id="ARBA00025598"/>
    </source>
</evidence>
<dbReference type="GO" id="GO:0071973">
    <property type="term" value="P:bacterial-type flagellum-dependent cell motility"/>
    <property type="evidence" value="ECO:0007669"/>
    <property type="project" value="InterPro"/>
</dbReference>
<feature type="region of interest" description="Disordered" evidence="11">
    <location>
        <begin position="1"/>
        <end position="20"/>
    </location>
</feature>
<dbReference type="InterPro" id="IPR032779">
    <property type="entry name" value="FliG_M"/>
</dbReference>
<protein>
    <recommendedName>
        <fullName evidence="4">Flagellar motor switch protein FliG</fullName>
    </recommendedName>
</protein>
<dbReference type="PANTHER" id="PTHR30534">
    <property type="entry name" value="FLAGELLAR MOTOR SWITCH PROTEIN FLIG"/>
    <property type="match status" value="1"/>
</dbReference>
<comment type="function">
    <text evidence="10">FliG is one of three proteins (FliG, FliN, FliM) that forms the rotor-mounted switch complex (C ring), located at the base of the basal body. This complex interacts with the CheY and CheZ chemotaxis proteins, in addition to contacting components of the motor that determine the direction of flagellar rotation.</text>
</comment>
<feature type="domain" description="Flagellar motor switch protein FliG C-terminal" evidence="12">
    <location>
        <begin position="235"/>
        <end position="340"/>
    </location>
</feature>
<evidence type="ECO:0000313" key="16">
    <source>
        <dbReference type="Proteomes" id="UP000698242"/>
    </source>
</evidence>
<dbReference type="InterPro" id="IPR028263">
    <property type="entry name" value="FliG_N"/>
</dbReference>
<evidence type="ECO:0000256" key="5">
    <source>
        <dbReference type="ARBA" id="ARBA00022475"/>
    </source>
</evidence>
<proteinExistence type="inferred from homology"/>
<evidence type="ECO:0000256" key="4">
    <source>
        <dbReference type="ARBA" id="ARBA00021870"/>
    </source>
</evidence>
<dbReference type="GO" id="GO:0003774">
    <property type="term" value="F:cytoskeletal motor activity"/>
    <property type="evidence" value="ECO:0007669"/>
    <property type="project" value="InterPro"/>
</dbReference>
<evidence type="ECO:0000259" key="14">
    <source>
        <dbReference type="Pfam" id="PF14842"/>
    </source>
</evidence>
<dbReference type="InterPro" id="IPR023087">
    <property type="entry name" value="Flg_Motor_Flig_C"/>
</dbReference>
<dbReference type="Pfam" id="PF01706">
    <property type="entry name" value="FliG_C"/>
    <property type="match status" value="1"/>
</dbReference>
<dbReference type="GO" id="GO:0005886">
    <property type="term" value="C:plasma membrane"/>
    <property type="evidence" value="ECO:0007669"/>
    <property type="project" value="UniProtKB-SubCell"/>
</dbReference>
<dbReference type="RefSeq" id="WP_236549827.1">
    <property type="nucleotide sequence ID" value="NZ_APKE01000036.1"/>
</dbReference>
<keyword evidence="15" id="KW-0966">Cell projection</keyword>
<comment type="caution">
    <text evidence="15">The sequence shown here is derived from an EMBL/GenBank/DDBJ whole genome shotgun (WGS) entry which is preliminary data.</text>
</comment>
<dbReference type="EMBL" id="APKE01000036">
    <property type="protein sequence ID" value="KAF0674634.1"/>
    <property type="molecule type" value="Genomic_DNA"/>
</dbReference>
<dbReference type="Gene3D" id="1.10.220.30">
    <property type="match status" value="3"/>
</dbReference>
<sequence length="351" mass="39255">MSSPSISMAATAARPTAPRRRFRGPEKAAILFLCLGEERGSSLMKKLSEDDIQKITRAMSGLGTISAEQVEEVMAEFSDHLTNGGGVVGSFAVAENLLRSFLPNDKVNNILKDIRGPMRERDLWSKFSNLHETVIANFLKGEHEQTAAVILTNVSAEIAAKVLPHLDREKARNIIERMIRIEAVPHHMMKEIEETLQSDVMAASSQPTSTEMQQRMADLFNRLDQTLFEELSPVLEERVPEQFLSIRQKMFTFDDLVRLDAQSLARVIRNLQGNTLPLALRGASKELRDHFLNALPGRSRDMLLDEMNLMGPVRGREARAAQTEIVDVAKDLAEEGIIVLPLADEDDEMLD</sequence>
<dbReference type="InterPro" id="IPR000090">
    <property type="entry name" value="Flg_Motor_Flig"/>
</dbReference>
<evidence type="ECO:0000256" key="2">
    <source>
        <dbReference type="ARBA" id="ARBA00004413"/>
    </source>
</evidence>
<evidence type="ECO:0000256" key="9">
    <source>
        <dbReference type="ARBA" id="ARBA00023143"/>
    </source>
</evidence>
<keyword evidence="9" id="KW-0975">Bacterial flagellum</keyword>
<feature type="domain" description="Flagellar motor switch protein FliG middle" evidence="13">
    <location>
        <begin position="133"/>
        <end position="206"/>
    </location>
</feature>
<dbReference type="AlphaFoldDB" id="A0A921NTU4"/>
<keyword evidence="6" id="KW-0145">Chemotaxis</keyword>
<evidence type="ECO:0000259" key="12">
    <source>
        <dbReference type="Pfam" id="PF01706"/>
    </source>
</evidence>
<dbReference type="Pfam" id="PF14841">
    <property type="entry name" value="FliG_M"/>
    <property type="match status" value="1"/>
</dbReference>
<organism evidence="15 16">
    <name type="scientific">Profundibacterium mesophilum KAUST100406-0324</name>
    <dbReference type="NCBI Taxonomy" id="1037889"/>
    <lineage>
        <taxon>Bacteria</taxon>
        <taxon>Pseudomonadati</taxon>
        <taxon>Pseudomonadota</taxon>
        <taxon>Alphaproteobacteria</taxon>
        <taxon>Rhodobacterales</taxon>
        <taxon>Roseobacteraceae</taxon>
        <taxon>Profundibacterium</taxon>
    </lineage>
</organism>
<feature type="domain" description="Flagellar motor switch protein FliG N-terminal" evidence="14">
    <location>
        <begin position="23"/>
        <end position="121"/>
    </location>
</feature>
<evidence type="ECO:0000256" key="3">
    <source>
        <dbReference type="ARBA" id="ARBA00010299"/>
    </source>
</evidence>
<keyword evidence="15" id="KW-0969">Cilium</keyword>
<gene>
    <name evidence="15" type="primary">fliG</name>
    <name evidence="15" type="ORF">PMES_03016</name>
</gene>
<evidence type="ECO:0000256" key="6">
    <source>
        <dbReference type="ARBA" id="ARBA00022500"/>
    </source>
</evidence>
<evidence type="ECO:0000313" key="15">
    <source>
        <dbReference type="EMBL" id="KAF0674634.1"/>
    </source>
</evidence>
<reference evidence="15" key="1">
    <citation type="submission" date="2013-03" db="EMBL/GenBank/DDBJ databases">
        <title>Genome Sequence of the Profundibacterium mesophilum strain KAUST100406-0324T from Red Sea, a novel genus in the family Rhodobacteraceae.</title>
        <authorList>
            <person name="Essack M."/>
            <person name="Alam I."/>
            <person name="Lafi F."/>
            <person name="Alawi W."/>
            <person name="Kamanu F."/>
            <person name="Al-Suwailem A."/>
            <person name="Lee O.O."/>
            <person name="Xu Y."/>
            <person name="Bajic V."/>
            <person name="Qian P.-Y."/>
            <person name="Archer J."/>
        </authorList>
    </citation>
    <scope>NUCLEOTIDE SEQUENCE</scope>
    <source>
        <strain evidence="15">KAUST100406-0324</strain>
    </source>
</reference>
<keyword evidence="16" id="KW-1185">Reference proteome</keyword>
<dbReference type="InterPro" id="IPR011002">
    <property type="entry name" value="FliG_a-hlx"/>
</dbReference>
<evidence type="ECO:0000256" key="11">
    <source>
        <dbReference type="SAM" id="MobiDB-lite"/>
    </source>
</evidence>
<evidence type="ECO:0000256" key="7">
    <source>
        <dbReference type="ARBA" id="ARBA00022779"/>
    </source>
</evidence>
<comment type="subcellular location">
    <subcellularLocation>
        <location evidence="1">Bacterial flagellum basal body</location>
    </subcellularLocation>
    <subcellularLocation>
        <location evidence="2">Cell membrane</location>
        <topology evidence="2">Peripheral membrane protein</topology>
        <orientation evidence="2">Cytoplasmic side</orientation>
    </subcellularLocation>
</comment>
<evidence type="ECO:0000256" key="8">
    <source>
        <dbReference type="ARBA" id="ARBA00023136"/>
    </source>
</evidence>
<keyword evidence="5" id="KW-1003">Cell membrane</keyword>
<comment type="similarity">
    <text evidence="3">Belongs to the FliG family.</text>
</comment>
<evidence type="ECO:0000256" key="1">
    <source>
        <dbReference type="ARBA" id="ARBA00004117"/>
    </source>
</evidence>
<accession>A0A921NTU4</accession>
<keyword evidence="15" id="KW-0282">Flagellum</keyword>
<keyword evidence="7" id="KW-0283">Flagellar rotation</keyword>
<keyword evidence="8" id="KW-0472">Membrane</keyword>
<dbReference type="SUPFAM" id="SSF48029">
    <property type="entry name" value="FliG"/>
    <property type="match status" value="2"/>
</dbReference>
<dbReference type="GO" id="GO:0006935">
    <property type="term" value="P:chemotaxis"/>
    <property type="evidence" value="ECO:0007669"/>
    <property type="project" value="UniProtKB-KW"/>
</dbReference>
<dbReference type="Proteomes" id="UP000698242">
    <property type="component" value="Unassembled WGS sequence"/>
</dbReference>
<evidence type="ECO:0000259" key="13">
    <source>
        <dbReference type="Pfam" id="PF14841"/>
    </source>
</evidence>
<dbReference type="PANTHER" id="PTHR30534:SF0">
    <property type="entry name" value="FLAGELLAR MOTOR SWITCH PROTEIN FLIG"/>
    <property type="match status" value="1"/>
</dbReference>
<dbReference type="GO" id="GO:0009425">
    <property type="term" value="C:bacterial-type flagellum basal body"/>
    <property type="evidence" value="ECO:0007669"/>
    <property type="project" value="UniProtKB-SubCell"/>
</dbReference>